<comment type="caution">
    <text evidence="1">The sequence shown here is derived from an EMBL/GenBank/DDBJ whole genome shotgun (WGS) entry which is preliminary data.</text>
</comment>
<sequence>MGWIMLIVLIVIATVSFVFWNERNLHTSITSNEEKSFFYEHIYIFYESDKWTHYLTYDKERLRIERHFQGRVEGYMDVERSAVRRVELQHDENQKKSLSQAFITVYLHKGIEQLVIKDPILLNQDYKILKQFINELNDNIKNKKKYIHRIEACD</sequence>
<name>A0A161PKU5_9BACI</name>
<dbReference type="Proteomes" id="UP000075806">
    <property type="component" value="Unassembled WGS sequence"/>
</dbReference>
<protein>
    <submittedName>
        <fullName evidence="1">Uncharacterized protein</fullName>
    </submittedName>
</protein>
<organism evidence="1 2">
    <name type="scientific">Alkalihalobacillus trypoxylicola</name>
    <dbReference type="NCBI Taxonomy" id="519424"/>
    <lineage>
        <taxon>Bacteria</taxon>
        <taxon>Bacillati</taxon>
        <taxon>Bacillota</taxon>
        <taxon>Bacilli</taxon>
        <taxon>Bacillales</taxon>
        <taxon>Bacillaceae</taxon>
        <taxon>Alkalihalobacillus</taxon>
    </lineage>
</organism>
<accession>A0A161PKU5</accession>
<evidence type="ECO:0000313" key="1">
    <source>
        <dbReference type="EMBL" id="KYG34145.1"/>
    </source>
</evidence>
<gene>
    <name evidence="1" type="ORF">AZF04_15060</name>
</gene>
<reference evidence="1" key="1">
    <citation type="submission" date="2016-02" db="EMBL/GenBank/DDBJ databases">
        <title>Genome sequence of Bacillus trypoxylicola KCTC 13244(T).</title>
        <authorList>
            <person name="Jeong H."/>
            <person name="Park S.-H."/>
            <person name="Choi S.-K."/>
        </authorList>
    </citation>
    <scope>NUCLEOTIDE SEQUENCE [LARGE SCALE GENOMIC DNA]</scope>
    <source>
        <strain evidence="1">KCTC 13244</strain>
    </source>
</reference>
<proteinExistence type="predicted"/>
<keyword evidence="2" id="KW-1185">Reference proteome</keyword>
<dbReference type="AlphaFoldDB" id="A0A161PKU5"/>
<evidence type="ECO:0000313" key="2">
    <source>
        <dbReference type="Proteomes" id="UP000075806"/>
    </source>
</evidence>
<dbReference type="RefSeq" id="WP_061947644.1">
    <property type="nucleotide sequence ID" value="NZ_LTAO01000003.1"/>
</dbReference>
<dbReference type="EMBL" id="LTAO01000003">
    <property type="protein sequence ID" value="KYG34145.1"/>
    <property type="molecule type" value="Genomic_DNA"/>
</dbReference>